<dbReference type="InterPro" id="IPR029044">
    <property type="entry name" value="Nucleotide-diphossugar_trans"/>
</dbReference>
<evidence type="ECO:0000313" key="5">
    <source>
        <dbReference type="Proteomes" id="UP000448877"/>
    </source>
</evidence>
<dbReference type="PANTHER" id="PTHR43685:SF3">
    <property type="entry name" value="SLR2126 PROTEIN"/>
    <property type="match status" value="1"/>
</dbReference>
<gene>
    <name evidence="4" type="ORF">F2Y81_18705</name>
</gene>
<dbReference type="Gene3D" id="3.90.550.10">
    <property type="entry name" value="Spore Coat Polysaccharide Biosynthesis Protein SpsA, Chain A"/>
    <property type="match status" value="1"/>
</dbReference>
<dbReference type="CDD" id="cd06420">
    <property type="entry name" value="GT2_Chondriotin_Pol_N"/>
    <property type="match status" value="1"/>
</dbReference>
<proteinExistence type="predicted"/>
<reference evidence="4 5" key="1">
    <citation type="journal article" date="2019" name="Nat. Med.">
        <title>A library of human gut bacterial isolates paired with longitudinal multiomics data enables mechanistic microbiome research.</title>
        <authorList>
            <person name="Poyet M."/>
            <person name="Groussin M."/>
            <person name="Gibbons S.M."/>
            <person name="Avila-Pacheco J."/>
            <person name="Jiang X."/>
            <person name="Kearney S.M."/>
            <person name="Perrotta A.R."/>
            <person name="Berdy B."/>
            <person name="Zhao S."/>
            <person name="Lieberman T.D."/>
            <person name="Swanson P.K."/>
            <person name="Smith M."/>
            <person name="Roesemann S."/>
            <person name="Alexander J.E."/>
            <person name="Rich S.A."/>
            <person name="Livny J."/>
            <person name="Vlamakis H."/>
            <person name="Clish C."/>
            <person name="Bullock K."/>
            <person name="Deik A."/>
            <person name="Scott J."/>
            <person name="Pierce K.A."/>
            <person name="Xavier R.J."/>
            <person name="Alm E.J."/>
        </authorList>
    </citation>
    <scope>NUCLEOTIDE SEQUENCE [LARGE SCALE GENOMIC DNA]</scope>
    <source>
        <strain evidence="4 5">BIOML-A6</strain>
    </source>
</reference>
<dbReference type="InterPro" id="IPR050834">
    <property type="entry name" value="Glycosyltransf_2"/>
</dbReference>
<evidence type="ECO:0000259" key="2">
    <source>
        <dbReference type="Pfam" id="PF00535"/>
    </source>
</evidence>
<dbReference type="SUPFAM" id="SSF53448">
    <property type="entry name" value="Nucleotide-diphospho-sugar transferases"/>
    <property type="match status" value="1"/>
</dbReference>
<dbReference type="Pfam" id="PF02709">
    <property type="entry name" value="Glyco_transf_7C"/>
    <property type="match status" value="1"/>
</dbReference>
<dbReference type="EMBL" id="VVYV01000035">
    <property type="protein sequence ID" value="KAA5415162.1"/>
    <property type="molecule type" value="Genomic_DNA"/>
</dbReference>
<organism evidence="4 5">
    <name type="scientific">Bacteroides cellulosilyticus</name>
    <dbReference type="NCBI Taxonomy" id="246787"/>
    <lineage>
        <taxon>Bacteria</taxon>
        <taxon>Pseudomonadati</taxon>
        <taxon>Bacteroidota</taxon>
        <taxon>Bacteroidia</taxon>
        <taxon>Bacteroidales</taxon>
        <taxon>Bacteroidaceae</taxon>
        <taxon>Bacteroides</taxon>
    </lineage>
</organism>
<dbReference type="AlphaFoldDB" id="A0A108TDY0"/>
<evidence type="ECO:0000259" key="3">
    <source>
        <dbReference type="Pfam" id="PF02709"/>
    </source>
</evidence>
<dbReference type="InterPro" id="IPR027791">
    <property type="entry name" value="Galactosyl_T_C"/>
</dbReference>
<dbReference type="PANTHER" id="PTHR43685">
    <property type="entry name" value="GLYCOSYLTRANSFERASE"/>
    <property type="match status" value="1"/>
</dbReference>
<accession>A0A108TDY0</accession>
<evidence type="ECO:0000313" key="4">
    <source>
        <dbReference type="EMBL" id="KAA5415162.1"/>
    </source>
</evidence>
<feature type="domain" description="Galactosyltransferase C-terminal" evidence="3">
    <location>
        <begin position="166"/>
        <end position="230"/>
    </location>
</feature>
<dbReference type="eggNOG" id="COG1216">
    <property type="taxonomic scope" value="Bacteria"/>
</dbReference>
<dbReference type="GO" id="GO:0016740">
    <property type="term" value="F:transferase activity"/>
    <property type="evidence" value="ECO:0007669"/>
    <property type="project" value="UniProtKB-KW"/>
</dbReference>
<keyword evidence="1 4" id="KW-0808">Transferase</keyword>
<dbReference type="InterPro" id="IPR001173">
    <property type="entry name" value="Glyco_trans_2-like"/>
</dbReference>
<dbReference type="Proteomes" id="UP000448877">
    <property type="component" value="Unassembled WGS sequence"/>
</dbReference>
<protein>
    <submittedName>
        <fullName evidence="4">Glycosyltransferase</fullName>
    </submittedName>
</protein>
<name>A0A108TDY0_9BACE</name>
<comment type="caution">
    <text evidence="4">The sequence shown here is derived from an EMBL/GenBank/DDBJ whole genome shotgun (WGS) entry which is preliminary data.</text>
</comment>
<sequence length="269" mass="31290">MLVSLMISTYNWKEALSLCLYSAFAQTVKPCEILIADDGSRDDTKQLIDKMRTKTDIPIVHVWHEDKGFRLSAIRNRSIERAKGDYIIQIDGDILLDKHFIADHLELAEKGYFVCGSRVLLGRMATARLLRGVETHPALFKQDLSFLLNAFRSHTLRLYLANRYAKNSMLRIRGCNMAFWKEDLLRVNGYNESLEMWGQEDVEISYRLIHAGIQKKQLKMGGVQFHLYHKFASRENLEYHEQVLRQVIAERTVWCENGIVKDRREAQAL</sequence>
<evidence type="ECO:0000256" key="1">
    <source>
        <dbReference type="ARBA" id="ARBA00022679"/>
    </source>
</evidence>
<dbReference type="STRING" id="246787.BcellWH2_02467"/>
<feature type="domain" description="Glycosyltransferase 2-like" evidence="2">
    <location>
        <begin position="4"/>
        <end position="157"/>
    </location>
</feature>
<dbReference type="Pfam" id="PF00535">
    <property type="entry name" value="Glycos_transf_2"/>
    <property type="match status" value="1"/>
</dbReference>
<dbReference type="RefSeq" id="WP_007216821.1">
    <property type="nucleotide sequence ID" value="NZ_CABMLT010000007.1"/>
</dbReference>